<evidence type="ECO:0000256" key="5">
    <source>
        <dbReference type="SAM" id="MobiDB-lite"/>
    </source>
</evidence>
<feature type="transmembrane region" description="Helical" evidence="6">
    <location>
        <begin position="428"/>
        <end position="447"/>
    </location>
</feature>
<protein>
    <recommendedName>
        <fullName evidence="10">Major facilitator superfamily (MFS) profile domain-containing protein</fullName>
    </recommendedName>
</protein>
<dbReference type="KEGG" id="cal:CAALFM_C305380WA"/>
<comment type="subcellular location">
    <subcellularLocation>
        <location evidence="1">Membrane</location>
        <topology evidence="1">Multi-pass membrane protein</topology>
    </subcellularLocation>
</comment>
<dbReference type="Gene3D" id="1.20.1250.20">
    <property type="entry name" value="MFS general substrate transporter like domains"/>
    <property type="match status" value="1"/>
</dbReference>
<accession>A0A1D8PK68</accession>
<feature type="transmembrane region" description="Helical" evidence="6">
    <location>
        <begin position="179"/>
        <end position="200"/>
    </location>
</feature>
<dbReference type="OMA" id="VYGPMYS"/>
<dbReference type="GO" id="GO:0022857">
    <property type="term" value="F:transmembrane transporter activity"/>
    <property type="evidence" value="ECO:0000318"/>
    <property type="project" value="GO_Central"/>
</dbReference>
<dbReference type="PANTHER" id="PTHR23507">
    <property type="entry name" value="ZGC:174356"/>
    <property type="match status" value="1"/>
</dbReference>
<reference evidence="8 9" key="3">
    <citation type="journal article" date="2013" name="Genome Biol.">
        <title>Assembly of a phased diploid Candida albicans genome facilitates allele-specific measurements and provides a simple model for repeat and indel structure.</title>
        <authorList>
            <person name="Muzzey D."/>
            <person name="Schwartz K."/>
            <person name="Weissman J.S."/>
            <person name="Sherlock G."/>
        </authorList>
    </citation>
    <scope>NUCLEOTIDE SEQUENCE [LARGE SCALE GENOMIC DNA]</scope>
    <source>
        <strain evidence="9">SC5314 / ATCC MYA-2876</strain>
    </source>
</reference>
<proteinExistence type="predicted"/>
<evidence type="ECO:0000256" key="6">
    <source>
        <dbReference type="SAM" id="Phobius"/>
    </source>
</evidence>
<feature type="transmembrane region" description="Helical" evidence="6">
    <location>
        <begin position="560"/>
        <end position="581"/>
    </location>
</feature>
<feature type="transmembrane region" description="Helical" evidence="6">
    <location>
        <begin position="268"/>
        <end position="288"/>
    </location>
</feature>
<dbReference type="VEuPathDB" id="FungiDB:C3_05380W_A"/>
<dbReference type="eggNOG" id="KOG2816">
    <property type="taxonomic scope" value="Eukaryota"/>
</dbReference>
<feature type="transmembrane region" description="Helical" evidence="6">
    <location>
        <begin position="468"/>
        <end position="489"/>
    </location>
</feature>
<sequence>MTSVEPDIESEALLEIAANDAYQAIIEEEEEDVDEANSSQDEDVIWLREQIENNKAISWINRPSVYILGLVICIFMIAFASTIGVKQIILFKLACNTVANSKGYCDPIETQVLVSSYEMYSMVGGTLVSLIPVAKAGELSDIYGRKPFFIAMFVSATTSHLCSYLIFHHYNTFPFKLLLGAQWISSICGGMIMVPALIGSYISDIVESQGRIYALGLGMSSLFIGQSLGPMFGNWINSIGKHLNQEQKEKIGIRAITTLSSILPSEFFLLKIEIIIDIIICIYVITLFPESRNAKARAKSRANSITSSRSSNSNSNSNSSTRGGVGVFIGTAGDAVDQLQELNNQQQSSSKSKLSMFFNIFSPLVILTYPTNLINENGKHRASQYRFVVISLIISQCINMMMIMTLGQILIQYGIFVFDWSSEDVGNLLTVLASTRAIILIVILPIFQNKILKKKFKFRVLKKQLDMIDYSLMLIGYSVDFIFLILLVYTKSTTQVLTLGAFYSIGSIAHPTTQSTLLKFYPTSKIGVVFGANTLLHNIVGVVAPVMIMNFYSKTLKNGWPGAVFILYSLLVLIIIILVVVSKRVLKLNVNTTDERLIRSNSSVSLSRSNAAL</sequence>
<feature type="transmembrane region" description="Helical" evidence="6">
    <location>
        <begin position="212"/>
        <end position="233"/>
    </location>
</feature>
<dbReference type="OrthoDB" id="3026777at2759"/>
<dbReference type="EMBL" id="CP017625">
    <property type="protein sequence ID" value="AOW28552.1"/>
    <property type="molecule type" value="Genomic_DNA"/>
</dbReference>
<dbReference type="SUPFAM" id="SSF103473">
    <property type="entry name" value="MFS general substrate transporter"/>
    <property type="match status" value="1"/>
</dbReference>
<dbReference type="Pfam" id="PF07690">
    <property type="entry name" value="MFS_1"/>
    <property type="match status" value="1"/>
</dbReference>
<feature type="transmembrane region" description="Helical" evidence="6">
    <location>
        <begin position="501"/>
        <end position="521"/>
    </location>
</feature>
<keyword evidence="2 6" id="KW-0812">Transmembrane</keyword>
<keyword evidence="3 6" id="KW-1133">Transmembrane helix</keyword>
<dbReference type="FunCoup" id="A0A1D8PK68">
    <property type="interactions" value="95"/>
</dbReference>
<evidence type="ECO:0000256" key="4">
    <source>
        <dbReference type="ARBA" id="ARBA00023136"/>
    </source>
</evidence>
<evidence type="ECO:0008006" key="10">
    <source>
        <dbReference type="Google" id="ProtNLM"/>
    </source>
</evidence>
<dbReference type="InParanoid" id="A0A1D8PK68"/>
<reference evidence="8 9" key="1">
    <citation type="journal article" date="2004" name="Proc. Natl. Acad. Sci. U.S.A.">
        <title>The diploid genome sequence of Candida albicans.</title>
        <authorList>
            <person name="Jones T."/>
            <person name="Federspiel N.A."/>
            <person name="Chibana H."/>
            <person name="Dungan J."/>
            <person name="Kalman S."/>
            <person name="Magee B.B."/>
            <person name="Newport G."/>
            <person name="Thorstenson Y.R."/>
            <person name="Agabian N."/>
            <person name="Magee P.T."/>
            <person name="Davis R.W."/>
            <person name="Scherer S."/>
        </authorList>
    </citation>
    <scope>NUCLEOTIDE SEQUENCE [LARGE SCALE GENOMIC DNA]</scope>
    <source>
        <strain evidence="9">SC5314 / ATCC MYA-2876</strain>
    </source>
</reference>
<dbReference type="GO" id="GO:0055085">
    <property type="term" value="P:transmembrane transport"/>
    <property type="evidence" value="ECO:0000318"/>
    <property type="project" value="GO_Central"/>
</dbReference>
<feature type="transmembrane region" description="Helical" evidence="6">
    <location>
        <begin position="528"/>
        <end position="548"/>
    </location>
</feature>
<evidence type="ECO:0000313" key="9">
    <source>
        <dbReference type="Proteomes" id="UP000000559"/>
    </source>
</evidence>
<evidence type="ECO:0000313" key="7">
    <source>
        <dbReference type="CGD" id="CAL0000179271"/>
    </source>
</evidence>
<dbReference type="STRING" id="237561.A0A1D8PK68"/>
<organism evidence="8 9">
    <name type="scientific">Candida albicans (strain SC5314 / ATCC MYA-2876)</name>
    <name type="common">Yeast</name>
    <dbReference type="NCBI Taxonomy" id="237561"/>
    <lineage>
        <taxon>Eukaryota</taxon>
        <taxon>Fungi</taxon>
        <taxon>Dikarya</taxon>
        <taxon>Ascomycota</taxon>
        <taxon>Saccharomycotina</taxon>
        <taxon>Pichiomycetes</taxon>
        <taxon>Debaryomycetaceae</taxon>
        <taxon>Candida/Lodderomyces clade</taxon>
        <taxon>Candida</taxon>
    </lineage>
</organism>
<dbReference type="InterPro" id="IPR036259">
    <property type="entry name" value="MFS_trans_sf"/>
</dbReference>
<dbReference type="PANTHER" id="PTHR23507:SF1">
    <property type="entry name" value="FI18259P1-RELATED"/>
    <property type="match status" value="1"/>
</dbReference>
<feature type="transmembrane region" description="Helical" evidence="6">
    <location>
        <begin position="65"/>
        <end position="83"/>
    </location>
</feature>
<reference evidence="8 9" key="2">
    <citation type="journal article" date="2007" name="Genome Biol.">
        <title>Assembly of the Candida albicans genome into sixteen supercontigs aligned on the eight chromosomes.</title>
        <authorList>
            <person name="van het Hoog M."/>
            <person name="Rast T.J."/>
            <person name="Martchenko M."/>
            <person name="Grindle S."/>
            <person name="Dignard D."/>
            <person name="Hogues H."/>
            <person name="Cuomo C."/>
            <person name="Berriman M."/>
            <person name="Scherer S."/>
            <person name="Magee B.B."/>
            <person name="Whiteway M."/>
            <person name="Chibana H."/>
            <person name="Nantel A."/>
            <person name="Magee P.T."/>
        </authorList>
    </citation>
    <scope>GENOME REANNOTATION</scope>
    <source>
        <strain evidence="9">SC5314 / ATCC MYA-2876</strain>
    </source>
</reference>
<dbReference type="AlphaFoldDB" id="A0A1D8PK68"/>
<dbReference type="Proteomes" id="UP000000559">
    <property type="component" value="Chromosome 3"/>
</dbReference>
<evidence type="ECO:0000256" key="1">
    <source>
        <dbReference type="ARBA" id="ARBA00004141"/>
    </source>
</evidence>
<keyword evidence="4 6" id="KW-0472">Membrane</keyword>
<feature type="transmembrane region" description="Helical" evidence="6">
    <location>
        <begin position="148"/>
        <end position="167"/>
    </location>
</feature>
<feature type="transmembrane region" description="Helical" evidence="6">
    <location>
        <begin position="119"/>
        <end position="136"/>
    </location>
</feature>
<dbReference type="InterPro" id="IPR011701">
    <property type="entry name" value="MFS"/>
</dbReference>
<keyword evidence="9" id="KW-1185">Reference proteome</keyword>
<evidence type="ECO:0000256" key="3">
    <source>
        <dbReference type="ARBA" id="ARBA00022989"/>
    </source>
</evidence>
<evidence type="ECO:0000256" key="2">
    <source>
        <dbReference type="ARBA" id="ARBA00022692"/>
    </source>
</evidence>
<dbReference type="RefSeq" id="XP_714682.1">
    <property type="nucleotide sequence ID" value="XM_709589.1"/>
</dbReference>
<dbReference type="GeneID" id="3643679"/>
<name>A0A1D8PK68_CANAL</name>
<gene>
    <name evidence="8" type="ordered locus">CAALFM_C305380WA</name>
    <name evidence="7" type="ordered locus">orf19.6976</name>
</gene>
<feature type="region of interest" description="Disordered" evidence="5">
    <location>
        <begin position="302"/>
        <end position="322"/>
    </location>
</feature>
<dbReference type="CGD" id="CAL0000179271">
    <property type="gene designation" value="orf19.6976"/>
</dbReference>
<dbReference type="GO" id="GO:0016020">
    <property type="term" value="C:membrane"/>
    <property type="evidence" value="ECO:0000318"/>
    <property type="project" value="GO_Central"/>
</dbReference>
<evidence type="ECO:0000313" key="8">
    <source>
        <dbReference type="EMBL" id="AOW28552.1"/>
    </source>
</evidence>
<feature type="transmembrane region" description="Helical" evidence="6">
    <location>
        <begin position="387"/>
        <end position="416"/>
    </location>
</feature>